<feature type="binding site" description="axial binding residue" evidence="7">
    <location>
        <position position="396"/>
    </location>
    <ligand>
        <name>heme c</name>
        <dbReference type="ChEBI" id="CHEBI:61717"/>
        <label>1</label>
    </ligand>
    <ligandPart>
        <name>Fe</name>
        <dbReference type="ChEBI" id="CHEBI:18248"/>
    </ligandPart>
</feature>
<dbReference type="PRINTS" id="PR00609">
    <property type="entry name" value="CYTOCHROMEC3"/>
</dbReference>
<feature type="binding site" description="axial binding residue" evidence="7">
    <location>
        <position position="345"/>
    </location>
    <ligand>
        <name>heme c</name>
        <dbReference type="ChEBI" id="CHEBI:61717"/>
        <label>1</label>
    </ligand>
    <ligandPart>
        <name>Fe</name>
        <dbReference type="ChEBI" id="CHEBI:18248"/>
    </ligandPart>
</feature>
<dbReference type="PANTHER" id="PTHR35038:SF10">
    <property type="entry name" value="HIGH-MOLECULAR-WEIGHT CYTOCHROME C"/>
    <property type="match status" value="1"/>
</dbReference>
<dbReference type="NCBIfam" id="NF045713">
    <property type="entry name" value="CxxCH_16_HmcA"/>
    <property type="match status" value="1"/>
</dbReference>
<keyword evidence="5" id="KW-0249">Electron transport</keyword>
<evidence type="ECO:0000256" key="2">
    <source>
        <dbReference type="ARBA" id="ARBA00022617"/>
    </source>
</evidence>
<keyword evidence="6 7" id="KW-0408">Iron</keyword>
<dbReference type="AlphaFoldDB" id="A0A1W1HDD3"/>
<reference evidence="10 11" key="1">
    <citation type="submission" date="2017-03" db="EMBL/GenBank/DDBJ databases">
        <authorList>
            <person name="Afonso C.L."/>
            <person name="Miller P.J."/>
            <person name="Scott M.A."/>
            <person name="Spackman E."/>
            <person name="Goraichik I."/>
            <person name="Dimitrov K.M."/>
            <person name="Suarez D.L."/>
            <person name="Swayne D.E."/>
        </authorList>
    </citation>
    <scope>NUCLEOTIDE SEQUENCE [LARGE SCALE GENOMIC DNA]</scope>
    <source>
        <strain evidence="10">PRJEB14757</strain>
    </source>
</reference>
<dbReference type="EMBL" id="FWEV01000144">
    <property type="protein sequence ID" value="SLM30489.1"/>
    <property type="molecule type" value="Genomic_DNA"/>
</dbReference>
<dbReference type="Pfam" id="PF02085">
    <property type="entry name" value="Cytochrom_CIII"/>
    <property type="match status" value="3"/>
</dbReference>
<dbReference type="InterPro" id="IPR002322">
    <property type="entry name" value="Cyt_c_III"/>
</dbReference>
<dbReference type="GO" id="GO:0020037">
    <property type="term" value="F:heme binding"/>
    <property type="evidence" value="ECO:0007669"/>
    <property type="project" value="InterPro"/>
</dbReference>
<evidence type="ECO:0000259" key="9">
    <source>
        <dbReference type="Pfam" id="PF02085"/>
    </source>
</evidence>
<feature type="domain" description="Class III cytochrome C" evidence="9">
    <location>
        <begin position="49"/>
        <end position="139"/>
    </location>
</feature>
<feature type="signal peptide" evidence="8">
    <location>
        <begin position="1"/>
        <end position="19"/>
    </location>
</feature>
<evidence type="ECO:0000256" key="1">
    <source>
        <dbReference type="ARBA" id="ARBA00022448"/>
    </source>
</evidence>
<evidence type="ECO:0000256" key="7">
    <source>
        <dbReference type="PIRSR" id="PIRSR602322-1"/>
    </source>
</evidence>
<feature type="domain" description="Class III cytochrome C" evidence="9">
    <location>
        <begin position="320"/>
        <end position="419"/>
    </location>
</feature>
<evidence type="ECO:0000256" key="3">
    <source>
        <dbReference type="ARBA" id="ARBA00022723"/>
    </source>
</evidence>
<keyword evidence="2 7" id="KW-0349">Heme</keyword>
<feature type="binding site" description="axial binding residue" evidence="7">
    <location>
        <position position="332"/>
    </location>
    <ligand>
        <name>heme c</name>
        <dbReference type="ChEBI" id="CHEBI:61717"/>
        <label>1</label>
    </ligand>
    <ligandPart>
        <name>Fe</name>
        <dbReference type="ChEBI" id="CHEBI:18248"/>
    </ligandPart>
</feature>
<dbReference type="GO" id="GO:0046872">
    <property type="term" value="F:metal ion binding"/>
    <property type="evidence" value="ECO:0007669"/>
    <property type="project" value="UniProtKB-KW"/>
</dbReference>
<evidence type="ECO:0000256" key="8">
    <source>
        <dbReference type="SAM" id="SignalP"/>
    </source>
</evidence>
<dbReference type="InterPro" id="IPR020942">
    <property type="entry name" value="Cyt_c_III_dom"/>
</dbReference>
<feature type="binding site" description="axial binding residue" evidence="7">
    <location>
        <position position="335"/>
    </location>
    <ligand>
        <name>heme c</name>
        <dbReference type="ChEBI" id="CHEBI:61717"/>
        <label>1</label>
    </ligand>
    <ligandPart>
        <name>Fe</name>
        <dbReference type="ChEBI" id="CHEBI:18248"/>
    </ligandPart>
</feature>
<keyword evidence="1" id="KW-0813">Transport</keyword>
<dbReference type="GO" id="GO:0009055">
    <property type="term" value="F:electron transfer activity"/>
    <property type="evidence" value="ECO:0007669"/>
    <property type="project" value="InterPro"/>
</dbReference>
<dbReference type="InterPro" id="IPR051829">
    <property type="entry name" value="Multiheme_Cytochr_ET"/>
</dbReference>
<dbReference type="InterPro" id="IPR054813">
    <property type="entry name" value="HmcA"/>
</dbReference>
<dbReference type="STRING" id="1246637.MTBBW1_2280031"/>
<name>A0A1W1HDD3_9BACT</name>
<feature type="binding site" description="axial binding residue" evidence="7">
    <location>
        <position position="399"/>
    </location>
    <ligand>
        <name>heme c</name>
        <dbReference type="ChEBI" id="CHEBI:61717"/>
        <label>1</label>
    </ligand>
    <ligandPart>
        <name>Fe</name>
        <dbReference type="ChEBI" id="CHEBI:18248"/>
    </ligandPart>
</feature>
<sequence length="574" mass="64178">MSKLKLSLRLMFAYFAAFLAFSFLEQPHLYGEDESLHKGRSDGIVIDLPTSPGGEQMPGVTFYHDLHTKQLNDKEKDCSVCHMKEPNEDRFVFKYKRLKDSETETDMAVYHDNCIACHEDVKSKSKKSGPLEAQCRECHNTKDGDISSWQPIVFDKSLHNRHETAKAIVSPMGKDEPNCSACHHGYDEKLDKLFYDRGQEGSCRYCHKDSGSAPFETPSKIISSSNSAQKSITLQKASSMRDASHNSCVNCHIVEMKKFAGPVNCSGCHDLEEQKKIDKLQVVPRLKREQPDVAMITGWEPAASMESNQSQEEIEKIVENINQYMKPVVFDHKNHENNTKDCRTCHHDTLKNCKECHTLKGSDKGGFVNLESAMHDIKSDRSCMGCHEMYKAASDCAGCHAQMPEKSFAQTDSSCAVCHVVDAVESGLQKMDKTAMNAAAEALLKAKTDEYQKVANDKIPEKVTIGYIADKYEPSEFPHGKIVKAIEKRIEKSKIANAFHKDGTTLCAGCHHNSLPTEKPQKCISCHGKGDMLKNDGRPGLMGAYHGQCITCHQKMNVETVAATDCNKCHKEKK</sequence>
<keyword evidence="3 7" id="KW-0479">Metal-binding</keyword>
<dbReference type="PANTHER" id="PTHR35038">
    <property type="entry name" value="DISSIMILATORY SULFITE REDUCTASE SIRA"/>
    <property type="match status" value="1"/>
</dbReference>
<feature type="binding site" description="axial binding residue" evidence="7">
    <location>
        <position position="356"/>
    </location>
    <ligand>
        <name>heme c</name>
        <dbReference type="ChEBI" id="CHEBI:61717"/>
        <label>1</label>
    </ligand>
    <ligandPart>
        <name>Fe</name>
        <dbReference type="ChEBI" id="CHEBI:18248"/>
    </ligandPart>
</feature>
<evidence type="ECO:0000256" key="6">
    <source>
        <dbReference type="ARBA" id="ARBA00023004"/>
    </source>
</evidence>
<dbReference type="Proteomes" id="UP000191931">
    <property type="component" value="Unassembled WGS sequence"/>
</dbReference>
<evidence type="ECO:0000256" key="4">
    <source>
        <dbReference type="ARBA" id="ARBA00022729"/>
    </source>
</evidence>
<accession>A0A1W1HDD3</accession>
<gene>
    <name evidence="10" type="primary">hmcA</name>
    <name evidence="10" type="ORF">MTBBW1_2280031</name>
</gene>
<keyword evidence="11" id="KW-1185">Reference proteome</keyword>
<evidence type="ECO:0000313" key="11">
    <source>
        <dbReference type="Proteomes" id="UP000191931"/>
    </source>
</evidence>
<comment type="cofactor">
    <cofactor evidence="7">
        <name>heme c</name>
        <dbReference type="ChEBI" id="CHEBI:61717"/>
    </cofactor>
    <text evidence="7">Binds 4 heme c groups covalently per monomer.</text>
</comment>
<organism evidence="10 11">
    <name type="scientific">Desulfamplus magnetovallimortis</name>
    <dbReference type="NCBI Taxonomy" id="1246637"/>
    <lineage>
        <taxon>Bacteria</taxon>
        <taxon>Pseudomonadati</taxon>
        <taxon>Thermodesulfobacteriota</taxon>
        <taxon>Desulfobacteria</taxon>
        <taxon>Desulfobacterales</taxon>
        <taxon>Desulfobacteraceae</taxon>
        <taxon>Desulfamplus</taxon>
    </lineage>
</organism>
<evidence type="ECO:0000313" key="10">
    <source>
        <dbReference type="EMBL" id="SLM30489.1"/>
    </source>
</evidence>
<dbReference type="Gene3D" id="3.90.10.10">
    <property type="entry name" value="Cytochrome C3"/>
    <property type="match status" value="4"/>
</dbReference>
<feature type="binding site" description="axial binding residue" evidence="7">
    <location>
        <position position="400"/>
    </location>
    <ligand>
        <name>heme c</name>
        <dbReference type="ChEBI" id="CHEBI:61717"/>
        <label>1</label>
    </ligand>
    <ligandPart>
        <name>Fe</name>
        <dbReference type="ChEBI" id="CHEBI:18248"/>
    </ligandPart>
</feature>
<dbReference type="CDD" id="cd08168">
    <property type="entry name" value="Cytochrom_C3"/>
    <property type="match status" value="4"/>
</dbReference>
<feature type="domain" description="Class III cytochrome C" evidence="9">
    <location>
        <begin position="492"/>
        <end position="570"/>
    </location>
</feature>
<dbReference type="InterPro" id="IPR036280">
    <property type="entry name" value="Multihaem_cyt_sf"/>
</dbReference>
<feature type="binding site" description="axial binding residue" evidence="7">
    <location>
        <position position="342"/>
    </location>
    <ligand>
        <name>heme c</name>
        <dbReference type="ChEBI" id="CHEBI:61717"/>
        <label>1</label>
    </ligand>
    <ligandPart>
        <name>Fe</name>
        <dbReference type="ChEBI" id="CHEBI:18248"/>
    </ligandPart>
</feature>
<feature type="binding site" description="axial binding residue" evidence="7">
    <location>
        <position position="415"/>
    </location>
    <ligand>
        <name>heme c</name>
        <dbReference type="ChEBI" id="CHEBI:61717"/>
        <label>1</label>
    </ligand>
    <ligandPart>
        <name>Fe</name>
        <dbReference type="ChEBI" id="CHEBI:18248"/>
    </ligandPart>
</feature>
<dbReference type="SUPFAM" id="SSF48695">
    <property type="entry name" value="Multiheme cytochromes"/>
    <property type="match status" value="1"/>
</dbReference>
<feature type="binding site" description="axial binding residue" evidence="7">
    <location>
        <position position="346"/>
    </location>
    <ligand>
        <name>heme c</name>
        <dbReference type="ChEBI" id="CHEBI:61717"/>
        <label>1</label>
    </ligand>
    <ligandPart>
        <name>Fe</name>
        <dbReference type="ChEBI" id="CHEBI:18248"/>
    </ligandPart>
</feature>
<feature type="binding site" description="axial binding residue" evidence="7">
    <location>
        <position position="419"/>
    </location>
    <ligand>
        <name>heme c</name>
        <dbReference type="ChEBI" id="CHEBI:61717"/>
        <label>1</label>
    </ligand>
    <ligandPart>
        <name>Fe</name>
        <dbReference type="ChEBI" id="CHEBI:18248"/>
    </ligandPart>
</feature>
<feature type="chain" id="PRO_5012190340" evidence="8">
    <location>
        <begin position="20"/>
        <end position="574"/>
    </location>
</feature>
<proteinExistence type="predicted"/>
<protein>
    <submittedName>
        <fullName evidence="10">High-molecular-weight cytochrome c</fullName>
    </submittedName>
</protein>
<evidence type="ECO:0000256" key="5">
    <source>
        <dbReference type="ARBA" id="ARBA00022982"/>
    </source>
</evidence>
<feature type="binding site" description="axial binding residue" evidence="7">
    <location>
        <position position="347"/>
    </location>
    <ligand>
        <name>heme c</name>
        <dbReference type="ChEBI" id="CHEBI:61717"/>
        <label>1</label>
    </ligand>
    <ligandPart>
        <name>Fe</name>
        <dbReference type="ChEBI" id="CHEBI:18248"/>
    </ligandPart>
</feature>
<keyword evidence="4 8" id="KW-0732">Signal</keyword>
<feature type="binding site" description="axial binding residue" evidence="7">
    <location>
        <position position="418"/>
    </location>
    <ligand>
        <name>heme c</name>
        <dbReference type="ChEBI" id="CHEBI:61717"/>
        <label>1</label>
    </ligand>
    <ligandPart>
        <name>Fe</name>
        <dbReference type="ChEBI" id="CHEBI:18248"/>
    </ligandPart>
</feature>
<dbReference type="RefSeq" id="WP_186441686.1">
    <property type="nucleotide sequence ID" value="NZ_LT828561.1"/>
</dbReference>